<gene>
    <name evidence="2" type="ORF">ELE36_08640</name>
</gene>
<dbReference type="Proteomes" id="UP000291562">
    <property type="component" value="Chromosome"/>
</dbReference>
<dbReference type="OrthoDB" id="5296954at2"/>
<keyword evidence="3" id="KW-1185">Reference proteome</keyword>
<dbReference type="RefSeq" id="WP_129832687.1">
    <property type="nucleotide sequence ID" value="NZ_CP035704.1"/>
</dbReference>
<reference evidence="2 3" key="1">
    <citation type="submission" date="2019-01" db="EMBL/GenBank/DDBJ databases">
        <title>Pseudolysobacter antarctica gen. nov., sp. nov., isolated from Fildes Peninsula, Antarctica.</title>
        <authorList>
            <person name="Wei Z."/>
            <person name="Peng F."/>
        </authorList>
    </citation>
    <scope>NUCLEOTIDE SEQUENCE [LARGE SCALE GENOMIC DNA]</scope>
    <source>
        <strain evidence="2 3">AQ6-296</strain>
    </source>
</reference>
<dbReference type="InterPro" id="IPR024409">
    <property type="entry name" value="DUF3833"/>
</dbReference>
<accession>A0A411HIS5</accession>
<evidence type="ECO:0000313" key="2">
    <source>
        <dbReference type="EMBL" id="QBB70429.1"/>
    </source>
</evidence>
<evidence type="ECO:0000256" key="1">
    <source>
        <dbReference type="SAM" id="SignalP"/>
    </source>
</evidence>
<name>A0A411HIS5_9GAMM</name>
<evidence type="ECO:0000313" key="3">
    <source>
        <dbReference type="Proteomes" id="UP000291562"/>
    </source>
</evidence>
<dbReference type="Pfam" id="PF12915">
    <property type="entry name" value="DUF3833"/>
    <property type="match status" value="1"/>
</dbReference>
<proteinExistence type="predicted"/>
<dbReference type="EMBL" id="CP035704">
    <property type="protein sequence ID" value="QBB70429.1"/>
    <property type="molecule type" value="Genomic_DNA"/>
</dbReference>
<protein>
    <submittedName>
        <fullName evidence="2">DUF3833 family protein</fullName>
    </submittedName>
</protein>
<dbReference type="PROSITE" id="PS51257">
    <property type="entry name" value="PROKAR_LIPOPROTEIN"/>
    <property type="match status" value="1"/>
</dbReference>
<feature type="signal peptide" evidence="1">
    <location>
        <begin position="1"/>
        <end position="23"/>
    </location>
</feature>
<dbReference type="KEGG" id="xbc:ELE36_08640"/>
<dbReference type="AlphaFoldDB" id="A0A411HIS5"/>
<sequence>MIKVTVLLTFALVASIIGCSSFAAEQPLAFTPKNGFGGESEGNGSLKFFFGKPRPFHVESHGSEQSDGTFRLEQTVTFEGKPPEHRIWILTTVSPDHYSATLSDAAGPVTGSTSGADLSLQYRVKGPFVMHQELQLKTDGKTIDNVGVITLFGIAVGRLHETITRREPGITTKK</sequence>
<organism evidence="2 3">
    <name type="scientific">Pseudolysobacter antarcticus</name>
    <dbReference type="NCBI Taxonomy" id="2511995"/>
    <lineage>
        <taxon>Bacteria</taxon>
        <taxon>Pseudomonadati</taxon>
        <taxon>Pseudomonadota</taxon>
        <taxon>Gammaproteobacteria</taxon>
        <taxon>Lysobacterales</taxon>
        <taxon>Rhodanobacteraceae</taxon>
        <taxon>Pseudolysobacter</taxon>
    </lineage>
</organism>
<feature type="chain" id="PRO_5019568476" evidence="1">
    <location>
        <begin position="24"/>
        <end position="174"/>
    </location>
</feature>
<keyword evidence="1" id="KW-0732">Signal</keyword>